<protein>
    <submittedName>
        <fullName evidence="1">Uncharacterized protein</fullName>
    </submittedName>
</protein>
<sequence>MINKISFKELKTKKKRVENNDSMLVKAITNKDESYISNFIKNRNDEELSLLANKQISDMIEILMELLDTSDRLDAIKTIYSLLGRDVTVVSKKLVECTEDFNKLVFLKSKIDYLKYKKNKV</sequence>
<evidence type="ECO:0000313" key="1">
    <source>
        <dbReference type="EMBL" id="ORD97334.1"/>
    </source>
</evidence>
<dbReference type="VEuPathDB" id="MicrosporidiaDB:HERIO_791"/>
<dbReference type="OrthoDB" id="2195024at2759"/>
<organism evidence="1 2">
    <name type="scientific">Hepatospora eriocheir</name>
    <dbReference type="NCBI Taxonomy" id="1081669"/>
    <lineage>
        <taxon>Eukaryota</taxon>
        <taxon>Fungi</taxon>
        <taxon>Fungi incertae sedis</taxon>
        <taxon>Microsporidia</taxon>
        <taxon>Hepatosporidae</taxon>
        <taxon>Hepatospora</taxon>
    </lineage>
</organism>
<keyword evidence="2" id="KW-1185">Reference proteome</keyword>
<dbReference type="VEuPathDB" id="MicrosporidiaDB:A0H76_2448"/>
<accession>A0A1X0QC90</accession>
<evidence type="ECO:0000313" key="2">
    <source>
        <dbReference type="Proteomes" id="UP000192356"/>
    </source>
</evidence>
<reference evidence="1 2" key="1">
    <citation type="journal article" date="2017" name="Environ. Microbiol.">
        <title>Decay of the glycolytic pathway and adaptation to intranuclear parasitism within Enterocytozoonidae microsporidia.</title>
        <authorList>
            <person name="Wiredu Boakye D."/>
            <person name="Jaroenlak P."/>
            <person name="Prachumwat A."/>
            <person name="Williams T.A."/>
            <person name="Bateman K.S."/>
            <person name="Itsathitphaisarn O."/>
            <person name="Sritunyalucksana K."/>
            <person name="Paszkiewicz K.H."/>
            <person name="Moore K.A."/>
            <person name="Stentiford G.D."/>
            <person name="Williams B.A."/>
        </authorList>
    </citation>
    <scope>NUCLEOTIDE SEQUENCE [LARGE SCALE GENOMIC DNA]</scope>
    <source>
        <strain evidence="1 2">GB1</strain>
    </source>
</reference>
<gene>
    <name evidence="1" type="ORF">HERIO_791</name>
</gene>
<dbReference type="EMBL" id="LVKB01000027">
    <property type="protein sequence ID" value="ORD97334.1"/>
    <property type="molecule type" value="Genomic_DNA"/>
</dbReference>
<proteinExistence type="predicted"/>
<dbReference type="Proteomes" id="UP000192356">
    <property type="component" value="Unassembled WGS sequence"/>
</dbReference>
<comment type="caution">
    <text evidence="1">The sequence shown here is derived from an EMBL/GenBank/DDBJ whole genome shotgun (WGS) entry which is preliminary data.</text>
</comment>
<name>A0A1X0QC90_9MICR</name>
<dbReference type="AlphaFoldDB" id="A0A1X0QC90"/>